<evidence type="ECO:0000313" key="3">
    <source>
        <dbReference type="EMBL" id="EEG50003.1"/>
    </source>
</evidence>
<dbReference type="eggNOG" id="ENOG50306CG">
    <property type="taxonomic scope" value="Bacteria"/>
</dbReference>
<comment type="caution">
    <text evidence="3">The sequence shown here is derived from an EMBL/GenBank/DDBJ whole genome shotgun (WGS) entry which is preliminary data.</text>
</comment>
<reference evidence="3 4" key="1">
    <citation type="submission" date="2009-01" db="EMBL/GenBank/DDBJ databases">
        <authorList>
            <person name="Fulton L."/>
            <person name="Clifton S."/>
            <person name="Fulton B."/>
            <person name="Xu J."/>
            <person name="Minx P."/>
            <person name="Pepin K.H."/>
            <person name="Johnson M."/>
            <person name="Bhonagiri V."/>
            <person name="Nash W.E."/>
            <person name="Mardis E.R."/>
            <person name="Wilson R.K."/>
        </authorList>
    </citation>
    <scope>NUCLEOTIDE SEQUENCE [LARGE SCALE GENOMIC DNA]</scope>
    <source>
        <strain evidence="4">DSM 10507 / JCM 14656 / S5a33</strain>
    </source>
</reference>
<protein>
    <submittedName>
        <fullName evidence="3">Uncharacterized protein</fullName>
    </submittedName>
</protein>
<feature type="region of interest" description="Disordered" evidence="1">
    <location>
        <begin position="38"/>
        <end position="65"/>
    </location>
</feature>
<name>C0CJR3_BLAHS</name>
<gene>
    <name evidence="3" type="ORF">RUMHYD_01083</name>
</gene>
<evidence type="ECO:0000256" key="1">
    <source>
        <dbReference type="SAM" id="MobiDB-lite"/>
    </source>
</evidence>
<feature type="signal peptide" evidence="2">
    <location>
        <begin position="1"/>
        <end position="24"/>
    </location>
</feature>
<accession>C0CJR3</accession>
<sequence length="169" mass="18955">MKRKILMKFSVISLVALCMVGSFSLCLVNASSLQNDSSNVREDITDEETTENSSTDTNRPKTRSNHLNFGTVRITKVANNQCNLVGVVQAYHNCDMLYLDLYLEQKSNGEYSTYKTWKFTSANAALLTKEINVLVPKNHYYRLVGYHAAKEGGIKESTTTQTKGVWIGD</sequence>
<evidence type="ECO:0000256" key="2">
    <source>
        <dbReference type="SAM" id="SignalP"/>
    </source>
</evidence>
<evidence type="ECO:0000313" key="4">
    <source>
        <dbReference type="Proteomes" id="UP000003100"/>
    </source>
</evidence>
<organism evidence="3 4">
    <name type="scientific">Blautia hydrogenotrophica (strain DSM 10507 / JCM 14656 / S5a33)</name>
    <name type="common">Ruminococcus hydrogenotrophicus</name>
    <dbReference type="NCBI Taxonomy" id="476272"/>
    <lineage>
        <taxon>Bacteria</taxon>
        <taxon>Bacillati</taxon>
        <taxon>Bacillota</taxon>
        <taxon>Clostridia</taxon>
        <taxon>Lachnospirales</taxon>
        <taxon>Lachnospiraceae</taxon>
        <taxon>Blautia</taxon>
    </lineage>
</organism>
<dbReference type="GeneID" id="86820366"/>
<keyword evidence="2" id="KW-0732">Signal</keyword>
<dbReference type="Pfam" id="PF19644">
    <property type="entry name" value="DUF6147"/>
    <property type="match status" value="1"/>
</dbReference>
<dbReference type="HOGENOM" id="CLU_134258_1_0_9"/>
<feature type="chain" id="PRO_5039704446" evidence="2">
    <location>
        <begin position="25"/>
        <end position="169"/>
    </location>
</feature>
<keyword evidence="4" id="KW-1185">Reference proteome</keyword>
<dbReference type="RefSeq" id="WP_005946899.1">
    <property type="nucleotide sequence ID" value="NZ_CP136423.1"/>
</dbReference>
<dbReference type="EMBL" id="ACBZ01000047">
    <property type="protein sequence ID" value="EEG50003.1"/>
    <property type="molecule type" value="Genomic_DNA"/>
</dbReference>
<proteinExistence type="predicted"/>
<dbReference type="Proteomes" id="UP000003100">
    <property type="component" value="Unassembled WGS sequence"/>
</dbReference>
<dbReference type="PATRIC" id="fig|476272.21.peg.2428"/>
<reference evidence="3 4" key="2">
    <citation type="submission" date="2009-02" db="EMBL/GenBank/DDBJ databases">
        <title>Draft genome sequence of Blautia hydrogenotrophica DSM 10507 (Ruminococcus hydrogenotrophicus DSM 10507).</title>
        <authorList>
            <person name="Sudarsanam P."/>
            <person name="Ley R."/>
            <person name="Guruge J."/>
            <person name="Turnbaugh P.J."/>
            <person name="Mahowald M."/>
            <person name="Liep D."/>
            <person name="Gordon J."/>
        </authorList>
    </citation>
    <scope>NUCLEOTIDE SEQUENCE [LARGE SCALE GENOMIC DNA]</scope>
    <source>
        <strain evidence="4">DSM 10507 / JCM 14656 / S5a33</strain>
    </source>
</reference>
<dbReference type="AlphaFoldDB" id="C0CJR3"/>
<dbReference type="InterPro" id="IPR046145">
    <property type="entry name" value="DUF6147"/>
</dbReference>